<evidence type="ECO:0000313" key="1">
    <source>
        <dbReference type="Proteomes" id="UP000695022"/>
    </source>
</evidence>
<proteinExistence type="predicted"/>
<evidence type="ECO:0000313" key="2">
    <source>
        <dbReference type="RefSeq" id="XP_014680234.1"/>
    </source>
</evidence>
<feature type="non-terminal residue" evidence="2">
    <location>
        <position position="1"/>
    </location>
</feature>
<dbReference type="RefSeq" id="XP_014680234.1">
    <property type="nucleotide sequence ID" value="XM_014824748.1"/>
</dbReference>
<protein>
    <submittedName>
        <fullName evidence="2">Uncharacterized protein LOC106820210</fullName>
    </submittedName>
</protein>
<keyword evidence="1" id="KW-1185">Reference proteome</keyword>
<name>A0ABM1F713_PRICU</name>
<reference evidence="2" key="1">
    <citation type="submission" date="2025-08" db="UniProtKB">
        <authorList>
            <consortium name="RefSeq"/>
        </authorList>
    </citation>
    <scope>IDENTIFICATION</scope>
</reference>
<dbReference type="Proteomes" id="UP000695022">
    <property type="component" value="Unplaced"/>
</dbReference>
<gene>
    <name evidence="2" type="primary">LOC106820210</name>
</gene>
<dbReference type="GeneID" id="106820210"/>
<sequence length="246" mass="27473">ATEGQGTRSPWERHSFHVNTTAEGEEFNLPKDAVTYFVAGHLPLKQQEYRKRFRTLAATYITFSPDGSELLANLGGEQIYLFDVNRRRAATNYDLPFSSPPKSKDSANGYLNGTTSVSRNASVTTTAAPRVLPISGWQSSSLPCQKRGRHQAVSAGRPLKAQREQCFRQARTITHRPIALYNKAMCHIKRPGGRRPCCYEPLLPPRLKLRRGMATCTRRCVTARRRCDSTATTLRRTSGSRGVCTS</sequence>
<organism evidence="1 2">
    <name type="scientific">Priapulus caudatus</name>
    <name type="common">Priapulid worm</name>
    <dbReference type="NCBI Taxonomy" id="37621"/>
    <lineage>
        <taxon>Eukaryota</taxon>
        <taxon>Metazoa</taxon>
        <taxon>Ecdysozoa</taxon>
        <taxon>Scalidophora</taxon>
        <taxon>Priapulida</taxon>
        <taxon>Priapulimorpha</taxon>
        <taxon>Priapulimorphida</taxon>
        <taxon>Priapulidae</taxon>
        <taxon>Priapulus</taxon>
    </lineage>
</organism>
<accession>A0ABM1F713</accession>